<protein>
    <submittedName>
        <fullName evidence="1">Terminase small subunit</fullName>
    </submittedName>
</protein>
<dbReference type="Gene3D" id="1.10.132.80">
    <property type="match status" value="1"/>
</dbReference>
<dbReference type="Pfam" id="PF16677">
    <property type="entry name" value="GP3_package"/>
    <property type="match status" value="1"/>
</dbReference>
<dbReference type="InterPro" id="IPR032066">
    <property type="entry name" value="GP3_package"/>
</dbReference>
<sequence length="173" mass="19368">MAKNVEPAVKALNFKELYNKKYGDIARLSNAHTLTPEQVFDLAVRYFEWAEKNHIEAAETASFQGDVYESKIHKPRIFTLNGLRLFCGFSEAVTLKWRREPGFSEVMEFIDTVINEQKFQLAANNLVNASFIAKDIGVDKPASINVEANANASVDAVTAEEVKDAVRDILGEI</sequence>
<dbReference type="Proteomes" id="UP000315658">
    <property type="component" value="Segment"/>
</dbReference>
<proteinExistence type="predicted"/>
<evidence type="ECO:0000313" key="2">
    <source>
        <dbReference type="Proteomes" id="UP000315658"/>
    </source>
</evidence>
<dbReference type="RefSeq" id="YP_010064597.1">
    <property type="nucleotide sequence ID" value="NC_054892.1"/>
</dbReference>
<keyword evidence="2" id="KW-1185">Reference proteome</keyword>
<dbReference type="EMBL" id="MN090155">
    <property type="protein sequence ID" value="QDH94231.1"/>
    <property type="molecule type" value="Genomic_DNA"/>
</dbReference>
<name>A0A514DKN4_9CAUD</name>
<evidence type="ECO:0000313" key="1">
    <source>
        <dbReference type="EMBL" id="QDH94231.1"/>
    </source>
</evidence>
<accession>A0A514DKN4</accession>
<dbReference type="KEGG" id="vg:65053051"/>
<reference evidence="1 2" key="1">
    <citation type="submission" date="2019-06" db="EMBL/GenBank/DDBJ databases">
        <title>Complete genome sequence of the virus isoalte vB_EcoS_PHB17 infecting Shiga toxin-producing Escherichia.</title>
        <authorList>
            <person name="Chen Y."/>
            <person name="Qian P."/>
            <person name="Song J."/>
            <person name="Li X."/>
        </authorList>
    </citation>
    <scope>NUCLEOTIDE SEQUENCE [LARGE SCALE GENOMIC DNA]</scope>
</reference>
<dbReference type="GeneID" id="65053051"/>
<organism evidence="1 2">
    <name type="scientific">Escherichia phage vB_EcoS_PHB17</name>
    <dbReference type="NCBI Taxonomy" id="2591407"/>
    <lineage>
        <taxon>Viruses</taxon>
        <taxon>Duplodnaviria</taxon>
        <taxon>Heunggongvirae</taxon>
        <taxon>Uroviricota</taxon>
        <taxon>Caudoviricetes</taxon>
        <taxon>Drexlerviridae</taxon>
        <taxon>Tempevirinae</taxon>
        <taxon>Baihuvirus</taxon>
        <taxon>Baihuvirus PHB17</taxon>
        <taxon>Changchunvirus PHB17</taxon>
    </lineage>
</organism>